<sequence>MAVTLKWVSGGLEALLGIPLIGGTIIIALAYFPLLVMLIIHIATLIVCKREGKSRVGSIVGIVTNLVAWIPFLGMAMHIITAVILLLSAYQDKKRSSFS</sequence>
<evidence type="ECO:0000313" key="2">
    <source>
        <dbReference type="EMBL" id="MDN4492230.1"/>
    </source>
</evidence>
<evidence type="ECO:0000256" key="1">
    <source>
        <dbReference type="SAM" id="Phobius"/>
    </source>
</evidence>
<organism evidence="2 3">
    <name type="scientific">Ureibacillus aquaedulcis</name>
    <dbReference type="NCBI Taxonomy" id="3058421"/>
    <lineage>
        <taxon>Bacteria</taxon>
        <taxon>Bacillati</taxon>
        <taxon>Bacillota</taxon>
        <taxon>Bacilli</taxon>
        <taxon>Bacillales</taxon>
        <taxon>Caryophanaceae</taxon>
        <taxon>Ureibacillus</taxon>
    </lineage>
</organism>
<evidence type="ECO:0000313" key="3">
    <source>
        <dbReference type="Proteomes" id="UP001172743"/>
    </source>
</evidence>
<feature type="transmembrane region" description="Helical" evidence="1">
    <location>
        <begin position="59"/>
        <end position="90"/>
    </location>
</feature>
<evidence type="ECO:0008006" key="4">
    <source>
        <dbReference type="Google" id="ProtNLM"/>
    </source>
</evidence>
<keyword evidence="1" id="KW-1133">Transmembrane helix</keyword>
<keyword evidence="1" id="KW-0472">Membrane</keyword>
<protein>
    <recommendedName>
        <fullName evidence="4">DUF4190 domain-containing protein</fullName>
    </recommendedName>
</protein>
<feature type="transmembrane region" description="Helical" evidence="1">
    <location>
        <begin position="20"/>
        <end position="47"/>
    </location>
</feature>
<dbReference type="EMBL" id="JAUHTQ010000001">
    <property type="protein sequence ID" value="MDN4492230.1"/>
    <property type="molecule type" value="Genomic_DNA"/>
</dbReference>
<proteinExistence type="predicted"/>
<dbReference type="Proteomes" id="UP001172743">
    <property type="component" value="Unassembled WGS sequence"/>
</dbReference>
<gene>
    <name evidence="2" type="ORF">QYB95_01640</name>
</gene>
<keyword evidence="3" id="KW-1185">Reference proteome</keyword>
<comment type="caution">
    <text evidence="2">The sequence shown here is derived from an EMBL/GenBank/DDBJ whole genome shotgun (WGS) entry which is preliminary data.</text>
</comment>
<reference evidence="2" key="1">
    <citation type="submission" date="2023-07" db="EMBL/GenBank/DDBJ databases">
        <title>Ureibacillus sp. isolated from freshwater well.</title>
        <authorList>
            <person name="Kirdat K."/>
            <person name="Bhatt A."/>
            <person name="Teware R."/>
            <person name="Bhavsar Y."/>
            <person name="Yadav A."/>
        </authorList>
    </citation>
    <scope>NUCLEOTIDE SEQUENCE</scope>
    <source>
        <strain evidence="2">BA0131</strain>
    </source>
</reference>
<accession>A0ABT8GLE6</accession>
<keyword evidence="1" id="KW-0812">Transmembrane</keyword>
<name>A0ABT8GLE6_9BACL</name>
<dbReference type="RefSeq" id="WP_301136334.1">
    <property type="nucleotide sequence ID" value="NZ_JAUHTQ010000001.1"/>
</dbReference>